<reference evidence="2" key="2">
    <citation type="submission" date="2023-04" db="EMBL/GenBank/DDBJ databases">
        <authorList>
            <person name="Bu L."/>
            <person name="Lu L."/>
            <person name="Laidemitt M.R."/>
            <person name="Zhang S.M."/>
            <person name="Mutuku M."/>
            <person name="Mkoji G."/>
            <person name="Steinauer M."/>
            <person name="Loker E.S."/>
        </authorList>
    </citation>
    <scope>NUCLEOTIDE SEQUENCE</scope>
    <source>
        <strain evidence="2">KasaAsao</strain>
        <tissue evidence="2">Whole Snail</tissue>
    </source>
</reference>
<name>A0AAD8C5D6_BIOPF</name>
<evidence type="ECO:0000256" key="1">
    <source>
        <dbReference type="SAM" id="Phobius"/>
    </source>
</evidence>
<comment type="caution">
    <text evidence="2">The sequence shown here is derived from an EMBL/GenBank/DDBJ whole genome shotgun (WGS) entry which is preliminary data.</text>
</comment>
<evidence type="ECO:0000313" key="2">
    <source>
        <dbReference type="EMBL" id="KAK0066764.1"/>
    </source>
</evidence>
<keyword evidence="3" id="KW-1185">Reference proteome</keyword>
<dbReference type="SUPFAM" id="SSF56436">
    <property type="entry name" value="C-type lectin-like"/>
    <property type="match status" value="1"/>
</dbReference>
<keyword evidence="1" id="KW-1133">Transmembrane helix</keyword>
<dbReference type="EMBL" id="JASAOG010000009">
    <property type="protein sequence ID" value="KAK0066764.1"/>
    <property type="molecule type" value="Genomic_DNA"/>
</dbReference>
<organism evidence="2 3">
    <name type="scientific">Biomphalaria pfeifferi</name>
    <name type="common">Bloodfluke planorb</name>
    <name type="synonym">Freshwater snail</name>
    <dbReference type="NCBI Taxonomy" id="112525"/>
    <lineage>
        <taxon>Eukaryota</taxon>
        <taxon>Metazoa</taxon>
        <taxon>Spiralia</taxon>
        <taxon>Lophotrochozoa</taxon>
        <taxon>Mollusca</taxon>
        <taxon>Gastropoda</taxon>
        <taxon>Heterobranchia</taxon>
        <taxon>Euthyneura</taxon>
        <taxon>Panpulmonata</taxon>
        <taxon>Hygrophila</taxon>
        <taxon>Lymnaeoidea</taxon>
        <taxon>Planorbidae</taxon>
        <taxon>Biomphalaria</taxon>
    </lineage>
</organism>
<dbReference type="CDD" id="cd00037">
    <property type="entry name" value="CLECT"/>
    <property type="match status" value="1"/>
</dbReference>
<protein>
    <recommendedName>
        <fullName evidence="4">C-type lectin domain-containing protein</fullName>
    </recommendedName>
</protein>
<dbReference type="InterPro" id="IPR016187">
    <property type="entry name" value="CTDL_fold"/>
</dbReference>
<reference evidence="2" key="1">
    <citation type="journal article" date="2023" name="PLoS Negl. Trop. Dis.">
        <title>A genome sequence for Biomphalaria pfeifferi, the major vector snail for the human-infecting parasite Schistosoma mansoni.</title>
        <authorList>
            <person name="Bu L."/>
            <person name="Lu L."/>
            <person name="Laidemitt M.R."/>
            <person name="Zhang S.M."/>
            <person name="Mutuku M."/>
            <person name="Mkoji G."/>
            <person name="Steinauer M."/>
            <person name="Loker E.S."/>
        </authorList>
    </citation>
    <scope>NUCLEOTIDE SEQUENCE</scope>
    <source>
        <strain evidence="2">KasaAsao</strain>
    </source>
</reference>
<sequence length="394" mass="45504">MPSDALQHLSGLLKKFDGSVTKDQLKTELLDFARKWENFQTTFEDEYNLIFEMEVTLLGMLLFNASLYVFSILCQGAIAAEKWCCEWRELGHKRIYFSNELISYEDARARCRKMNSTLLSVENNEILDALNKEWPDFEYLFFTSYVVKHSKDCLSQKIKENNKLGAGAYYCILSKNATTKKLQWNHEIKEPRRYICETHKKDRKISYKETTFLVSSTETLTSIIPTESHVEENNVSFIVALAISSGILIIAILIASIIVFETKANKKKRKQQLRLEKHGTDVFQPHEDDIGTYDSIKYHISTIEIKQKDKSTTELNANLTTPDKSFNTNFEPVHPSQETNKIDEGRYLNEEGLVYVTVNHAQQSVNLTVVNKPDTEENEVVYATIIHWILSQIE</sequence>
<accession>A0AAD8C5D6</accession>
<dbReference type="AlphaFoldDB" id="A0AAD8C5D6"/>
<keyword evidence="1" id="KW-0812">Transmembrane</keyword>
<feature type="transmembrane region" description="Helical" evidence="1">
    <location>
        <begin position="237"/>
        <end position="260"/>
    </location>
</feature>
<dbReference type="Gene3D" id="3.10.100.10">
    <property type="entry name" value="Mannose-Binding Protein A, subunit A"/>
    <property type="match status" value="1"/>
</dbReference>
<gene>
    <name evidence="2" type="ORF">Bpfe_003499</name>
</gene>
<proteinExistence type="predicted"/>
<dbReference type="Proteomes" id="UP001233172">
    <property type="component" value="Unassembled WGS sequence"/>
</dbReference>
<evidence type="ECO:0000313" key="3">
    <source>
        <dbReference type="Proteomes" id="UP001233172"/>
    </source>
</evidence>
<dbReference type="InterPro" id="IPR016186">
    <property type="entry name" value="C-type_lectin-like/link_sf"/>
</dbReference>
<evidence type="ECO:0008006" key="4">
    <source>
        <dbReference type="Google" id="ProtNLM"/>
    </source>
</evidence>
<keyword evidence="1" id="KW-0472">Membrane</keyword>